<accession>A0ABQ9JX83</accession>
<reference evidence="2" key="1">
    <citation type="journal article" date="2023" name="Insect Mol. Biol.">
        <title>Genome sequencing provides insights into the evolution of gene families encoding plant cell wall-degrading enzymes in longhorned beetles.</title>
        <authorList>
            <person name="Shin N.R."/>
            <person name="Okamura Y."/>
            <person name="Kirsch R."/>
            <person name="Pauchet Y."/>
        </authorList>
    </citation>
    <scope>NUCLEOTIDE SEQUENCE</scope>
    <source>
        <strain evidence="2">MMC_N1</strain>
    </source>
</reference>
<keyword evidence="1" id="KW-0472">Membrane</keyword>
<keyword evidence="3" id="KW-1185">Reference proteome</keyword>
<feature type="transmembrane region" description="Helical" evidence="1">
    <location>
        <begin position="21"/>
        <end position="39"/>
    </location>
</feature>
<dbReference type="EMBL" id="JAPWTJ010000123">
    <property type="protein sequence ID" value="KAJ8982451.1"/>
    <property type="molecule type" value="Genomic_DNA"/>
</dbReference>
<sequence>MATIRKCYTKLLGRGSGHYPDFLAFVITLLMMLLLAVGVKKSLIFNNVLNVINLAVWVFVMSAGLFYVNTDNWTKHKGFIPEGWSKIK</sequence>
<protein>
    <submittedName>
        <fullName evidence="2">Uncharacterized protein</fullName>
    </submittedName>
</protein>
<keyword evidence="1" id="KW-1133">Transmembrane helix</keyword>
<name>A0ABQ9JX83_9CUCU</name>
<proteinExistence type="predicted"/>
<evidence type="ECO:0000313" key="2">
    <source>
        <dbReference type="EMBL" id="KAJ8982451.1"/>
    </source>
</evidence>
<feature type="transmembrane region" description="Helical" evidence="1">
    <location>
        <begin position="51"/>
        <end position="68"/>
    </location>
</feature>
<dbReference type="PANTHER" id="PTHR43243:SF17">
    <property type="entry name" value="CATIONIC AMINO ACID TRANSPORTER-RELATED"/>
    <property type="match status" value="1"/>
</dbReference>
<dbReference type="PANTHER" id="PTHR43243">
    <property type="entry name" value="INNER MEMBRANE TRANSPORTER YGJI-RELATED"/>
    <property type="match status" value="1"/>
</dbReference>
<organism evidence="2 3">
    <name type="scientific">Molorchus minor</name>
    <dbReference type="NCBI Taxonomy" id="1323400"/>
    <lineage>
        <taxon>Eukaryota</taxon>
        <taxon>Metazoa</taxon>
        <taxon>Ecdysozoa</taxon>
        <taxon>Arthropoda</taxon>
        <taxon>Hexapoda</taxon>
        <taxon>Insecta</taxon>
        <taxon>Pterygota</taxon>
        <taxon>Neoptera</taxon>
        <taxon>Endopterygota</taxon>
        <taxon>Coleoptera</taxon>
        <taxon>Polyphaga</taxon>
        <taxon>Cucujiformia</taxon>
        <taxon>Chrysomeloidea</taxon>
        <taxon>Cerambycidae</taxon>
        <taxon>Lamiinae</taxon>
        <taxon>Monochamini</taxon>
        <taxon>Molorchus</taxon>
    </lineage>
</organism>
<dbReference type="Proteomes" id="UP001162164">
    <property type="component" value="Unassembled WGS sequence"/>
</dbReference>
<evidence type="ECO:0000313" key="3">
    <source>
        <dbReference type="Proteomes" id="UP001162164"/>
    </source>
</evidence>
<dbReference type="Gene3D" id="1.20.1740.10">
    <property type="entry name" value="Amino acid/polyamine transporter I"/>
    <property type="match status" value="1"/>
</dbReference>
<keyword evidence="1" id="KW-0812">Transmembrane</keyword>
<evidence type="ECO:0000256" key="1">
    <source>
        <dbReference type="SAM" id="Phobius"/>
    </source>
</evidence>
<gene>
    <name evidence="2" type="ORF">NQ317_010191</name>
</gene>
<comment type="caution">
    <text evidence="2">The sequence shown here is derived from an EMBL/GenBank/DDBJ whole genome shotgun (WGS) entry which is preliminary data.</text>
</comment>